<dbReference type="Pfam" id="PF05949">
    <property type="entry name" value="DUF881"/>
    <property type="match status" value="1"/>
</dbReference>
<dbReference type="OrthoDB" id="9776196at2"/>
<dbReference type="Proteomes" id="UP000032250">
    <property type="component" value="Unassembled WGS sequence"/>
</dbReference>
<dbReference type="AlphaFoldDB" id="A0A0D0ZY40"/>
<comment type="similarity">
    <text evidence="1">Belongs to the UPF0749 family.</text>
</comment>
<accession>A0A0D0ZY40</accession>
<evidence type="ECO:0000313" key="3">
    <source>
        <dbReference type="EMBL" id="KIS23473.1"/>
    </source>
</evidence>
<dbReference type="EMBL" id="JXSU01000007">
    <property type="protein sequence ID" value="KIS23473.1"/>
    <property type="molecule type" value="Genomic_DNA"/>
</dbReference>
<protein>
    <submittedName>
        <fullName evidence="3">Dihydropteridine reductase</fullName>
    </submittedName>
</protein>
<reference evidence="3 4" key="1">
    <citation type="submission" date="2014-06" db="EMBL/GenBank/DDBJ databases">
        <title>Genome characterization of distinct group I Clostridium botulinum lineages.</title>
        <authorList>
            <person name="Giordani F."/>
            <person name="Anselmo A."/>
            <person name="Fillo S."/>
            <person name="Palozzi A.M."/>
            <person name="Fortunato A."/>
            <person name="Gentile B."/>
            <person name="Ciammaruconi A."/>
            <person name="Anniballi F."/>
            <person name="De Medici D."/>
            <person name="Lista F."/>
        </authorList>
    </citation>
    <scope>NUCLEOTIDE SEQUENCE [LARGE SCALE GENOMIC DNA]</scope>
    <source>
        <strain evidence="3 4">B2 450</strain>
    </source>
</reference>
<dbReference type="PANTHER" id="PTHR37313">
    <property type="entry name" value="UPF0749 PROTEIN RV1825"/>
    <property type="match status" value="1"/>
</dbReference>
<gene>
    <name evidence="3" type="ORF">N495_07665</name>
</gene>
<dbReference type="InterPro" id="IPR010273">
    <property type="entry name" value="DUF881"/>
</dbReference>
<evidence type="ECO:0000256" key="2">
    <source>
        <dbReference type="SAM" id="Coils"/>
    </source>
</evidence>
<dbReference type="Gene3D" id="3.30.70.1880">
    <property type="entry name" value="Protein of unknown function DUF881"/>
    <property type="match status" value="1"/>
</dbReference>
<dbReference type="PATRIC" id="fig|1379739.3.peg.1878"/>
<proteinExistence type="inferred from homology"/>
<comment type="caution">
    <text evidence="3">The sequence shown here is derived from an EMBL/GenBank/DDBJ whole genome shotgun (WGS) entry which is preliminary data.</text>
</comment>
<organism evidence="3 4">
    <name type="scientific">Clostridium botulinum B2 450</name>
    <dbReference type="NCBI Taxonomy" id="1379739"/>
    <lineage>
        <taxon>Bacteria</taxon>
        <taxon>Bacillati</taxon>
        <taxon>Bacillota</taxon>
        <taxon>Clostridia</taxon>
        <taxon>Eubacteriales</taxon>
        <taxon>Clostridiaceae</taxon>
        <taxon>Clostridium</taxon>
    </lineage>
</organism>
<dbReference type="HOGENOM" id="CLU_040273_4_1_9"/>
<evidence type="ECO:0000313" key="4">
    <source>
        <dbReference type="Proteomes" id="UP000032250"/>
    </source>
</evidence>
<feature type="coiled-coil region" evidence="2">
    <location>
        <begin position="41"/>
        <end position="89"/>
    </location>
</feature>
<name>A0A0D0ZY40_CLOBO</name>
<evidence type="ECO:0000256" key="1">
    <source>
        <dbReference type="ARBA" id="ARBA00009108"/>
    </source>
</evidence>
<dbReference type="PANTHER" id="PTHR37313:SF2">
    <property type="entry name" value="UPF0749 PROTEIN YLXX"/>
    <property type="match status" value="1"/>
</dbReference>
<dbReference type="RefSeq" id="WP_003486550.1">
    <property type="nucleotide sequence ID" value="NZ_JXSU01000007.1"/>
</dbReference>
<keyword evidence="2" id="KW-0175">Coiled coil</keyword>
<sequence>MKKTSQISIALVCAILGFMLSHQFKSIVKQEKTLNITSKSSEDVTVEIDQYKKEKTELEKRVDELQGKLKDYENKASSKSDATKNLLQELETTRLLTGNTDVKGPGVVIYLNPINDIFGSTPSDKITDKHLVYLVNELRFAGAESIAINGIRIVNRTGIRIAGNYIMINDERVSPNKRITIEAIGNKDLLYATIDFPEVFVDFKAICDIKYEKKDEIKMSKYNKVYKNEYAKPVEEK</sequence>